<dbReference type="Pfam" id="PF03171">
    <property type="entry name" value="2OG-FeII_Oxy"/>
    <property type="match status" value="1"/>
</dbReference>
<gene>
    <name evidence="8" type="primary">LOC107473633</name>
</gene>
<name>A0A6P4CBZ7_ARADU</name>
<keyword evidence="7" id="KW-1185">Reference proteome</keyword>
<evidence type="ECO:0000313" key="7">
    <source>
        <dbReference type="Proteomes" id="UP000515211"/>
    </source>
</evidence>
<dbReference type="GO" id="GO:0031418">
    <property type="term" value="F:L-ascorbic acid binding"/>
    <property type="evidence" value="ECO:0007669"/>
    <property type="project" value="UniProtKB-KW"/>
</dbReference>
<organism evidence="7 8">
    <name type="scientific">Arachis duranensis</name>
    <name type="common">Wild peanut</name>
    <dbReference type="NCBI Taxonomy" id="130453"/>
    <lineage>
        <taxon>Eukaryota</taxon>
        <taxon>Viridiplantae</taxon>
        <taxon>Streptophyta</taxon>
        <taxon>Embryophyta</taxon>
        <taxon>Tracheophyta</taxon>
        <taxon>Spermatophyta</taxon>
        <taxon>Magnoliopsida</taxon>
        <taxon>eudicotyledons</taxon>
        <taxon>Gunneridae</taxon>
        <taxon>Pentapetalae</taxon>
        <taxon>rosids</taxon>
        <taxon>fabids</taxon>
        <taxon>Fabales</taxon>
        <taxon>Fabaceae</taxon>
        <taxon>Papilionoideae</taxon>
        <taxon>50 kb inversion clade</taxon>
        <taxon>dalbergioids sensu lato</taxon>
        <taxon>Dalbergieae</taxon>
        <taxon>Pterocarpus clade</taxon>
        <taxon>Arachis</taxon>
    </lineage>
</organism>
<evidence type="ECO:0000256" key="2">
    <source>
        <dbReference type="ARBA" id="ARBA00022723"/>
    </source>
</evidence>
<dbReference type="SUPFAM" id="SSF51197">
    <property type="entry name" value="Clavaminate synthase-like"/>
    <property type="match status" value="1"/>
</dbReference>
<keyword evidence="5" id="KW-0560">Oxidoreductase</keyword>
<keyword evidence="2 5" id="KW-0479">Metal-binding</keyword>
<evidence type="ECO:0000313" key="8">
    <source>
        <dbReference type="RefSeq" id="XP_015948698.1"/>
    </source>
</evidence>
<dbReference type="KEGG" id="adu:107473633"/>
<evidence type="ECO:0000256" key="3">
    <source>
        <dbReference type="ARBA" id="ARBA00022896"/>
    </source>
</evidence>
<sequence>MEKLVSSWGNNVKALPHNYIFPPELRPGNNLKIPFTTNIPTDLSELENHHHRFQTIQKIIKASEEFGFFQVINHGVDINLMKETRKVMKELFEMGDEYKQKLYSEDPLKPCRLYTSRPTYATDGNLHLWRDSFIHPCHPLDQWQHLWPQNPTKYREYVGACSVEVKKLASRILRLISEGVGLECEYFEKGGLSGSMLVSLNHYPACPEPSLTLGVSKHSDPNLVTILLQDYVSGLQVLHNGKWIAVEPLPDAFLVNVGFQLQIISNGRLQCCDHRVVTNSSDARTTAAFFVAPLDDSFIEPAQAFIDEYHPPFFKSFKYKDFRSYYIAEKGDTEVVMESFLA</sequence>
<dbReference type="PANTHER" id="PTHR47991">
    <property type="entry name" value="OXOGLUTARATE/IRON-DEPENDENT DIOXYGENASE"/>
    <property type="match status" value="1"/>
</dbReference>
<dbReference type="RefSeq" id="XP_015948698.1">
    <property type="nucleotide sequence ID" value="XM_016093212.3"/>
</dbReference>
<dbReference type="AlphaFoldDB" id="A0A6P4CBZ7"/>
<dbReference type="InterPro" id="IPR027443">
    <property type="entry name" value="IPNS-like_sf"/>
</dbReference>
<dbReference type="GO" id="GO:0046872">
    <property type="term" value="F:metal ion binding"/>
    <property type="evidence" value="ECO:0007669"/>
    <property type="project" value="UniProtKB-KW"/>
</dbReference>
<dbReference type="PROSITE" id="PS51471">
    <property type="entry name" value="FE2OG_OXY"/>
    <property type="match status" value="1"/>
</dbReference>
<dbReference type="InterPro" id="IPR050295">
    <property type="entry name" value="Plant_2OG-oxidoreductases"/>
</dbReference>
<accession>A0A6P4CBZ7</accession>
<feature type="domain" description="Fe2OG dioxygenase" evidence="6">
    <location>
        <begin position="192"/>
        <end position="293"/>
    </location>
</feature>
<evidence type="ECO:0000256" key="4">
    <source>
        <dbReference type="ARBA" id="ARBA00023004"/>
    </source>
</evidence>
<evidence type="ECO:0000259" key="6">
    <source>
        <dbReference type="PROSITE" id="PS51471"/>
    </source>
</evidence>
<dbReference type="GO" id="GO:0016491">
    <property type="term" value="F:oxidoreductase activity"/>
    <property type="evidence" value="ECO:0007669"/>
    <property type="project" value="UniProtKB-KW"/>
</dbReference>
<dbReference type="Gene3D" id="2.60.120.330">
    <property type="entry name" value="B-lactam Antibiotic, Isopenicillin N Synthase, Chain"/>
    <property type="match status" value="1"/>
</dbReference>
<dbReference type="GeneID" id="107473633"/>
<keyword evidence="4 5" id="KW-0408">Iron</keyword>
<dbReference type="InterPro" id="IPR005123">
    <property type="entry name" value="Oxoglu/Fe-dep_dioxygenase_dom"/>
</dbReference>
<protein>
    <submittedName>
        <fullName evidence="8">Hyoscyamine 6-dioxygenase</fullName>
    </submittedName>
</protein>
<dbReference type="InterPro" id="IPR026992">
    <property type="entry name" value="DIOX_N"/>
</dbReference>
<dbReference type="Pfam" id="PF14226">
    <property type="entry name" value="DIOX_N"/>
    <property type="match status" value="1"/>
</dbReference>
<keyword evidence="3" id="KW-0847">Vitamin C</keyword>
<comment type="similarity">
    <text evidence="1 5">Belongs to the iron/ascorbate-dependent oxidoreductase family.</text>
</comment>
<dbReference type="InterPro" id="IPR044861">
    <property type="entry name" value="IPNS-like_FE2OG_OXY"/>
</dbReference>
<evidence type="ECO:0000256" key="5">
    <source>
        <dbReference type="RuleBase" id="RU003682"/>
    </source>
</evidence>
<reference evidence="7" key="1">
    <citation type="journal article" date="2016" name="Nat. Genet.">
        <title>The genome sequences of Arachis duranensis and Arachis ipaensis, the diploid ancestors of cultivated peanut.</title>
        <authorList>
            <person name="Bertioli D.J."/>
            <person name="Cannon S.B."/>
            <person name="Froenicke L."/>
            <person name="Huang G."/>
            <person name="Farmer A.D."/>
            <person name="Cannon E.K."/>
            <person name="Liu X."/>
            <person name="Gao D."/>
            <person name="Clevenger J."/>
            <person name="Dash S."/>
            <person name="Ren L."/>
            <person name="Moretzsohn M.C."/>
            <person name="Shirasawa K."/>
            <person name="Huang W."/>
            <person name="Vidigal B."/>
            <person name="Abernathy B."/>
            <person name="Chu Y."/>
            <person name="Niederhuth C.E."/>
            <person name="Umale P."/>
            <person name="Araujo A.C."/>
            <person name="Kozik A."/>
            <person name="Kim K.D."/>
            <person name="Burow M.D."/>
            <person name="Varshney R.K."/>
            <person name="Wang X."/>
            <person name="Zhang X."/>
            <person name="Barkley N."/>
            <person name="Guimaraes P.M."/>
            <person name="Isobe S."/>
            <person name="Guo B."/>
            <person name="Liao B."/>
            <person name="Stalker H.T."/>
            <person name="Schmitz R.J."/>
            <person name="Scheffler B.E."/>
            <person name="Leal-Bertioli S.C."/>
            <person name="Xun X."/>
            <person name="Jackson S.A."/>
            <person name="Michelmore R."/>
            <person name="Ozias-Akins P."/>
        </authorList>
    </citation>
    <scope>NUCLEOTIDE SEQUENCE [LARGE SCALE GENOMIC DNA]</scope>
    <source>
        <strain evidence="7">cv. V14167</strain>
    </source>
</reference>
<reference evidence="8" key="2">
    <citation type="submission" date="2025-08" db="UniProtKB">
        <authorList>
            <consortium name="RefSeq"/>
        </authorList>
    </citation>
    <scope>IDENTIFICATION</scope>
    <source>
        <tissue evidence="8">Whole plant</tissue>
    </source>
</reference>
<dbReference type="Proteomes" id="UP000515211">
    <property type="component" value="Chromosome 2"/>
</dbReference>
<evidence type="ECO:0000256" key="1">
    <source>
        <dbReference type="ARBA" id="ARBA00008056"/>
    </source>
</evidence>
<proteinExistence type="inferred from homology"/>
<dbReference type="OrthoDB" id="406156at2759"/>